<organism evidence="1 2">
    <name type="scientific">Paramuricea clavata</name>
    <name type="common">Red gorgonian</name>
    <name type="synonym">Violescent sea-whip</name>
    <dbReference type="NCBI Taxonomy" id="317549"/>
    <lineage>
        <taxon>Eukaryota</taxon>
        <taxon>Metazoa</taxon>
        <taxon>Cnidaria</taxon>
        <taxon>Anthozoa</taxon>
        <taxon>Octocorallia</taxon>
        <taxon>Malacalcyonacea</taxon>
        <taxon>Plexauridae</taxon>
        <taxon>Paramuricea</taxon>
    </lineage>
</organism>
<dbReference type="Proteomes" id="UP001152795">
    <property type="component" value="Unassembled WGS sequence"/>
</dbReference>
<gene>
    <name evidence="1" type="ORF">PACLA_8A059484</name>
</gene>
<comment type="caution">
    <text evidence="1">The sequence shown here is derived from an EMBL/GenBank/DDBJ whole genome shotgun (WGS) entry which is preliminary data.</text>
</comment>
<dbReference type="EMBL" id="CACRXK020001205">
    <property type="protein sequence ID" value="CAB3987627.1"/>
    <property type="molecule type" value="Genomic_DNA"/>
</dbReference>
<protein>
    <submittedName>
        <fullName evidence="1">Uncharacterized protein</fullName>
    </submittedName>
</protein>
<dbReference type="AlphaFoldDB" id="A0A7D9DLF1"/>
<sequence length="147" mass="17153">MSESIARTSDETELNMLIATMGTLIRSFYKLVALTATCTDSSLLRARIHNILFPDFVGSDFPGRDVFSDLERRRQPRIRNSAFKLDTYNRILMVLIWLRMYPEMSMLSALFMVSHSTMEREIRISETWLDMAHDWEHFPGALVLLME</sequence>
<keyword evidence="2" id="KW-1185">Reference proteome</keyword>
<name>A0A7D9DLF1_PARCT</name>
<evidence type="ECO:0000313" key="2">
    <source>
        <dbReference type="Proteomes" id="UP001152795"/>
    </source>
</evidence>
<reference evidence="1" key="1">
    <citation type="submission" date="2020-04" db="EMBL/GenBank/DDBJ databases">
        <authorList>
            <person name="Alioto T."/>
            <person name="Alioto T."/>
            <person name="Gomez Garrido J."/>
        </authorList>
    </citation>
    <scope>NUCLEOTIDE SEQUENCE</scope>
    <source>
        <strain evidence="1">A484AB</strain>
    </source>
</reference>
<accession>A0A7D9DLF1</accession>
<proteinExistence type="predicted"/>
<evidence type="ECO:0000313" key="1">
    <source>
        <dbReference type="EMBL" id="CAB3987627.1"/>
    </source>
</evidence>